<evidence type="ECO:0000259" key="1">
    <source>
        <dbReference type="Pfam" id="PF00899"/>
    </source>
</evidence>
<organism evidence="2 3">
    <name type="scientific">Rhizobium gallicum bv. gallicum R602sp</name>
    <dbReference type="NCBI Taxonomy" id="1041138"/>
    <lineage>
        <taxon>Bacteria</taxon>
        <taxon>Pseudomonadati</taxon>
        <taxon>Pseudomonadota</taxon>
        <taxon>Alphaproteobacteria</taxon>
        <taxon>Hyphomicrobiales</taxon>
        <taxon>Rhizobiaceae</taxon>
        <taxon>Rhizobium/Agrobacterium group</taxon>
        <taxon>Rhizobium</taxon>
    </lineage>
</organism>
<dbReference type="Proteomes" id="UP000031368">
    <property type="component" value="Plasmid pRgalR602c"/>
</dbReference>
<dbReference type="InterPro" id="IPR000594">
    <property type="entry name" value="ThiF_NAD_FAD-bd"/>
</dbReference>
<dbReference type="GO" id="GO:0061503">
    <property type="term" value="F:tRNA threonylcarbamoyladenosine dehydratase"/>
    <property type="evidence" value="ECO:0007669"/>
    <property type="project" value="TreeGrafter"/>
</dbReference>
<reference evidence="2 3" key="1">
    <citation type="submission" date="2013-11" db="EMBL/GenBank/DDBJ databases">
        <title>Complete genome sequence of Rhizobium gallicum bv. gallicum R602.</title>
        <authorList>
            <person name="Bustos P."/>
            <person name="Santamaria R.I."/>
            <person name="Lozano L."/>
            <person name="Acosta J.L."/>
            <person name="Ormeno-Orrillo E."/>
            <person name="Rogel M.A."/>
            <person name="Romero D."/>
            <person name="Cevallos M.A."/>
            <person name="Martinez-Romero E."/>
            <person name="Gonzalez V."/>
        </authorList>
    </citation>
    <scope>NUCLEOTIDE SEQUENCE [LARGE SCALE GENOMIC DNA]</scope>
    <source>
        <strain evidence="2 3">R602</strain>
        <plasmid evidence="2 3">pRgalR602c</plasmid>
    </source>
</reference>
<keyword evidence="2" id="KW-0614">Plasmid</keyword>
<dbReference type="EMBL" id="CP006880">
    <property type="protein sequence ID" value="AJD46172.1"/>
    <property type="molecule type" value="Genomic_DNA"/>
</dbReference>
<evidence type="ECO:0000313" key="3">
    <source>
        <dbReference type="Proteomes" id="UP000031368"/>
    </source>
</evidence>
<sequence>MINYRSRRLTAAVRAPVDFPNFFAHSLGWGGRGALFTGNRTDAVEEQCPAVTRSAFGGALEGSNVPPEDEYVSAAVDHDDALLTPLCHRQRGFARFRGIDFAIIGCGGLGSQIAIQLAACGARHFLLVDPDRIDENNLNHLPWASKADLGCLKTDKLATYLAACFSANVFALPEFAEGAAALRLIADYARNPFVVLAGDDSHPAQEFLTACHASKARLPAHLHVGRSGAYCMAGPSVAVHEDARPVCHCAAQIATDDSFLAPPAAADNAFIAGLAVSQITEDCLSKHSASRGRQWRLDLKSNQAEFRCLSKNLECARLFRRYERH</sequence>
<dbReference type="SUPFAM" id="SSF69572">
    <property type="entry name" value="Activating enzymes of the ubiquitin-like proteins"/>
    <property type="match status" value="1"/>
</dbReference>
<dbReference type="Pfam" id="PF00899">
    <property type="entry name" value="ThiF"/>
    <property type="match status" value="1"/>
</dbReference>
<dbReference type="AlphaFoldDB" id="A0A0B4XIB2"/>
<dbReference type="RefSeq" id="WP_040116217.1">
    <property type="nucleotide sequence ID" value="NZ_CP006880.1"/>
</dbReference>
<dbReference type="HOGENOM" id="CLU_888181_0_0_5"/>
<protein>
    <submittedName>
        <fullName evidence="2">UBA/THIF-type NAD/FAD binding domain-containing protein</fullName>
    </submittedName>
</protein>
<evidence type="ECO:0000313" key="2">
    <source>
        <dbReference type="EMBL" id="AJD46172.1"/>
    </source>
</evidence>
<name>A0A0B4XIB2_9HYPH</name>
<dbReference type="InterPro" id="IPR035985">
    <property type="entry name" value="Ubiquitin-activating_enz"/>
</dbReference>
<dbReference type="Gene3D" id="3.40.50.720">
    <property type="entry name" value="NAD(P)-binding Rossmann-like Domain"/>
    <property type="match status" value="1"/>
</dbReference>
<dbReference type="GO" id="GO:0061504">
    <property type="term" value="P:cyclic threonylcarbamoyladenosine biosynthetic process"/>
    <property type="evidence" value="ECO:0007669"/>
    <property type="project" value="TreeGrafter"/>
</dbReference>
<keyword evidence="3" id="KW-1185">Reference proteome</keyword>
<dbReference type="PANTHER" id="PTHR43267:SF1">
    <property type="entry name" value="TRNA THREONYLCARBAMOYLADENOSINE DEHYDRATASE"/>
    <property type="match status" value="1"/>
</dbReference>
<proteinExistence type="predicted"/>
<feature type="domain" description="THIF-type NAD/FAD binding fold" evidence="1">
    <location>
        <begin position="92"/>
        <end position="315"/>
    </location>
</feature>
<dbReference type="KEGG" id="rga:RGR602_PC02152"/>
<gene>
    <name evidence="2" type="ORF">RGR602_PC02152</name>
</gene>
<accession>A0A0B4XIB2</accession>
<dbReference type="InterPro" id="IPR045886">
    <property type="entry name" value="ThiF/MoeB/HesA"/>
</dbReference>
<geneLocation type="plasmid" evidence="2 3">
    <name>pRgalR602c</name>
</geneLocation>
<dbReference type="GO" id="GO:0008641">
    <property type="term" value="F:ubiquitin-like modifier activating enzyme activity"/>
    <property type="evidence" value="ECO:0007669"/>
    <property type="project" value="InterPro"/>
</dbReference>
<dbReference type="PANTHER" id="PTHR43267">
    <property type="entry name" value="TRNA THREONYLCARBAMOYLADENOSINE DEHYDRATASE"/>
    <property type="match status" value="1"/>
</dbReference>